<dbReference type="Gramene" id="Zm00001eb422200_T001">
    <property type="protein sequence ID" value="Zm00001eb422200_P001"/>
    <property type="gene ID" value="Zm00001eb422200"/>
</dbReference>
<dbReference type="AlphaFoldDB" id="A0A804UMG1"/>
<evidence type="ECO:0000313" key="3">
    <source>
        <dbReference type="Proteomes" id="UP000007305"/>
    </source>
</evidence>
<reference evidence="3" key="1">
    <citation type="journal article" date="2009" name="Science">
        <title>The B73 maize genome: complexity, diversity, and dynamics.</title>
        <authorList>
            <person name="Schnable P.S."/>
            <person name="Ware D."/>
            <person name="Fulton R.S."/>
            <person name="Stein J.C."/>
            <person name="Wei F."/>
            <person name="Pasternak S."/>
            <person name="Liang C."/>
            <person name="Zhang J."/>
            <person name="Fulton L."/>
            <person name="Graves T.A."/>
            <person name="Minx P."/>
            <person name="Reily A.D."/>
            <person name="Courtney L."/>
            <person name="Kruchowski S.S."/>
            <person name="Tomlinson C."/>
            <person name="Strong C."/>
            <person name="Delehaunty K."/>
            <person name="Fronick C."/>
            <person name="Courtney B."/>
            <person name="Rock S.M."/>
            <person name="Belter E."/>
            <person name="Du F."/>
            <person name="Kim K."/>
            <person name="Abbott R.M."/>
            <person name="Cotton M."/>
            <person name="Levy A."/>
            <person name="Marchetto P."/>
            <person name="Ochoa K."/>
            <person name="Jackson S.M."/>
            <person name="Gillam B."/>
            <person name="Chen W."/>
            <person name="Yan L."/>
            <person name="Higginbotham J."/>
            <person name="Cardenas M."/>
            <person name="Waligorski J."/>
            <person name="Applebaum E."/>
            <person name="Phelps L."/>
            <person name="Falcone J."/>
            <person name="Kanchi K."/>
            <person name="Thane T."/>
            <person name="Scimone A."/>
            <person name="Thane N."/>
            <person name="Henke J."/>
            <person name="Wang T."/>
            <person name="Ruppert J."/>
            <person name="Shah N."/>
            <person name="Rotter K."/>
            <person name="Hodges J."/>
            <person name="Ingenthron E."/>
            <person name="Cordes M."/>
            <person name="Kohlberg S."/>
            <person name="Sgro J."/>
            <person name="Delgado B."/>
            <person name="Mead K."/>
            <person name="Chinwalla A."/>
            <person name="Leonard S."/>
            <person name="Crouse K."/>
            <person name="Collura K."/>
            <person name="Kudrna D."/>
            <person name="Currie J."/>
            <person name="He R."/>
            <person name="Angelova A."/>
            <person name="Rajasekar S."/>
            <person name="Mueller T."/>
            <person name="Lomeli R."/>
            <person name="Scara G."/>
            <person name="Ko A."/>
            <person name="Delaney K."/>
            <person name="Wissotski M."/>
            <person name="Lopez G."/>
            <person name="Campos D."/>
            <person name="Braidotti M."/>
            <person name="Ashley E."/>
            <person name="Golser W."/>
            <person name="Kim H."/>
            <person name="Lee S."/>
            <person name="Lin J."/>
            <person name="Dujmic Z."/>
            <person name="Kim W."/>
            <person name="Talag J."/>
            <person name="Zuccolo A."/>
            <person name="Fan C."/>
            <person name="Sebastian A."/>
            <person name="Kramer M."/>
            <person name="Spiegel L."/>
            <person name="Nascimento L."/>
            <person name="Zutavern T."/>
            <person name="Miller B."/>
            <person name="Ambroise C."/>
            <person name="Muller S."/>
            <person name="Spooner W."/>
            <person name="Narechania A."/>
            <person name="Ren L."/>
            <person name="Wei S."/>
            <person name="Kumari S."/>
            <person name="Faga B."/>
            <person name="Levy M.J."/>
            <person name="McMahan L."/>
            <person name="Van Buren P."/>
            <person name="Vaughn M.W."/>
            <person name="Ying K."/>
            <person name="Yeh C.-T."/>
            <person name="Emrich S.J."/>
            <person name="Jia Y."/>
            <person name="Kalyanaraman A."/>
            <person name="Hsia A.-P."/>
            <person name="Barbazuk W.B."/>
            <person name="Baucom R.S."/>
            <person name="Brutnell T.P."/>
            <person name="Carpita N.C."/>
            <person name="Chaparro C."/>
            <person name="Chia J.-M."/>
            <person name="Deragon J.-M."/>
            <person name="Estill J.C."/>
            <person name="Fu Y."/>
            <person name="Jeddeloh J.A."/>
            <person name="Han Y."/>
            <person name="Lee H."/>
            <person name="Li P."/>
            <person name="Lisch D.R."/>
            <person name="Liu S."/>
            <person name="Liu Z."/>
            <person name="Nagel D.H."/>
            <person name="McCann M.C."/>
            <person name="SanMiguel P."/>
            <person name="Myers A.M."/>
            <person name="Nettleton D."/>
            <person name="Nguyen J."/>
            <person name="Penning B.W."/>
            <person name="Ponnala L."/>
            <person name="Schneider K.L."/>
            <person name="Schwartz D.C."/>
            <person name="Sharma A."/>
            <person name="Soderlund C."/>
            <person name="Springer N.M."/>
            <person name="Sun Q."/>
            <person name="Wang H."/>
            <person name="Waterman M."/>
            <person name="Westerman R."/>
            <person name="Wolfgruber T.K."/>
            <person name="Yang L."/>
            <person name="Yu Y."/>
            <person name="Zhang L."/>
            <person name="Zhou S."/>
            <person name="Zhu Q."/>
            <person name="Bennetzen J.L."/>
            <person name="Dawe R.K."/>
            <person name="Jiang J."/>
            <person name="Jiang N."/>
            <person name="Presting G.G."/>
            <person name="Wessler S.R."/>
            <person name="Aluru S."/>
            <person name="Martienssen R.A."/>
            <person name="Clifton S.W."/>
            <person name="McCombie W.R."/>
            <person name="Wing R.A."/>
            <person name="Wilson R.K."/>
        </authorList>
    </citation>
    <scope>NUCLEOTIDE SEQUENCE [LARGE SCALE GENOMIC DNA]</scope>
    <source>
        <strain evidence="3">cv. B73</strain>
    </source>
</reference>
<name>A0A804UMG1_MAIZE</name>
<dbReference type="EnsemblPlants" id="Zm00001eb422200_T001">
    <property type="protein sequence ID" value="Zm00001eb422200_P001"/>
    <property type="gene ID" value="Zm00001eb422200"/>
</dbReference>
<evidence type="ECO:0000313" key="2">
    <source>
        <dbReference type="EnsemblPlants" id="Zm00001eb422200_P001"/>
    </source>
</evidence>
<proteinExistence type="predicted"/>
<feature type="region of interest" description="Disordered" evidence="1">
    <location>
        <begin position="1"/>
        <end position="105"/>
    </location>
</feature>
<dbReference type="Proteomes" id="UP000007305">
    <property type="component" value="Chromosome 10"/>
</dbReference>
<reference evidence="2" key="2">
    <citation type="submission" date="2019-07" db="EMBL/GenBank/DDBJ databases">
        <authorList>
            <person name="Seetharam A."/>
            <person name="Woodhouse M."/>
            <person name="Cannon E."/>
        </authorList>
    </citation>
    <scope>NUCLEOTIDE SEQUENCE [LARGE SCALE GENOMIC DNA]</scope>
    <source>
        <strain evidence="2">cv. B73</strain>
    </source>
</reference>
<feature type="compositionally biased region" description="Basic and acidic residues" evidence="1">
    <location>
        <begin position="24"/>
        <end position="39"/>
    </location>
</feature>
<organism evidence="2 3">
    <name type="scientific">Zea mays</name>
    <name type="common">Maize</name>
    <dbReference type="NCBI Taxonomy" id="4577"/>
    <lineage>
        <taxon>Eukaryota</taxon>
        <taxon>Viridiplantae</taxon>
        <taxon>Streptophyta</taxon>
        <taxon>Embryophyta</taxon>
        <taxon>Tracheophyta</taxon>
        <taxon>Spermatophyta</taxon>
        <taxon>Magnoliopsida</taxon>
        <taxon>Liliopsida</taxon>
        <taxon>Poales</taxon>
        <taxon>Poaceae</taxon>
        <taxon>PACMAD clade</taxon>
        <taxon>Panicoideae</taxon>
        <taxon>Andropogonodae</taxon>
        <taxon>Andropogoneae</taxon>
        <taxon>Tripsacinae</taxon>
        <taxon>Zea</taxon>
    </lineage>
</organism>
<protein>
    <submittedName>
        <fullName evidence="2">Uncharacterized protein</fullName>
    </submittedName>
</protein>
<sequence length="105" mass="12175">MLQNPTSTRVPGVEKRSNSRRQSCGRDELQKRHLQERSDVTMTPASPVRDRPGFHPRKIALGMRSPQQGKRRPWASLSPRLLPKSPKHSVWSKPRDTTSCLRRRR</sequence>
<evidence type="ECO:0000256" key="1">
    <source>
        <dbReference type="SAM" id="MobiDB-lite"/>
    </source>
</evidence>
<keyword evidence="3" id="KW-1185">Reference proteome</keyword>
<dbReference type="InParanoid" id="A0A804UMG1"/>
<accession>A0A804UMG1</accession>
<reference evidence="2" key="3">
    <citation type="submission" date="2021-05" db="UniProtKB">
        <authorList>
            <consortium name="EnsemblPlants"/>
        </authorList>
    </citation>
    <scope>IDENTIFICATION</scope>
    <source>
        <strain evidence="2">cv. B73</strain>
    </source>
</reference>